<dbReference type="InterPro" id="IPR050296">
    <property type="entry name" value="Antp_homeobox"/>
</dbReference>
<accession>A0A4U5VUD6</accession>
<dbReference type="GO" id="GO:0000978">
    <property type="term" value="F:RNA polymerase II cis-regulatory region sequence-specific DNA binding"/>
    <property type="evidence" value="ECO:0007669"/>
    <property type="project" value="TreeGrafter"/>
</dbReference>
<dbReference type="InterPro" id="IPR017970">
    <property type="entry name" value="Homeobox_CS"/>
</dbReference>
<evidence type="ECO:0000313" key="16">
    <source>
        <dbReference type="Proteomes" id="UP000298787"/>
    </source>
</evidence>
<dbReference type="PANTHER" id="PTHR45659:SF4">
    <property type="entry name" value="HOMEOBOX PROTEIN ABDOMINAL-A"/>
    <property type="match status" value="1"/>
</dbReference>
<keyword evidence="16" id="KW-1185">Reference proteome</keyword>
<keyword evidence="6 10" id="KW-0238">DNA-binding</keyword>
<evidence type="ECO:0000256" key="10">
    <source>
        <dbReference type="PROSITE-ProRule" id="PRU00108"/>
    </source>
</evidence>
<dbReference type="PROSITE" id="PS00027">
    <property type="entry name" value="HOMEOBOX_1"/>
    <property type="match status" value="1"/>
</dbReference>
<dbReference type="InterPro" id="IPR009057">
    <property type="entry name" value="Homeodomain-like_sf"/>
</dbReference>
<dbReference type="PRINTS" id="PR00025">
    <property type="entry name" value="ANTENNAPEDIA"/>
</dbReference>
<protein>
    <submittedName>
        <fullName evidence="15">Homeobox protein Hox-B7a</fullName>
    </submittedName>
</protein>
<evidence type="ECO:0000256" key="3">
    <source>
        <dbReference type="ARBA" id="ARBA00009107"/>
    </source>
</evidence>
<keyword evidence="9 10" id="KW-0539">Nucleus</keyword>
<dbReference type="Pfam" id="PF00046">
    <property type="entry name" value="Homeodomain"/>
    <property type="match status" value="1"/>
</dbReference>
<evidence type="ECO:0000256" key="6">
    <source>
        <dbReference type="ARBA" id="ARBA00023125"/>
    </source>
</evidence>
<evidence type="ECO:0000256" key="13">
    <source>
        <dbReference type="SAM" id="MobiDB-lite"/>
    </source>
</evidence>
<dbReference type="GO" id="GO:0000981">
    <property type="term" value="F:DNA-binding transcription factor activity, RNA polymerase II-specific"/>
    <property type="evidence" value="ECO:0007669"/>
    <property type="project" value="InterPro"/>
</dbReference>
<name>A0A4U5VUD6_COLLU</name>
<evidence type="ECO:0000256" key="12">
    <source>
        <dbReference type="RuleBase" id="RU004442"/>
    </source>
</evidence>
<dbReference type="EMBL" id="CM014100">
    <property type="protein sequence ID" value="TKS92336.1"/>
    <property type="molecule type" value="Genomic_DNA"/>
</dbReference>
<comment type="function">
    <text evidence="1">Sequence-specific transcription factor which is part of a developmental regulatory system that provides cells with specific positional identities on the anterior-posterior axis.</text>
</comment>
<dbReference type="PROSITE" id="PS50071">
    <property type="entry name" value="HOMEOBOX_2"/>
    <property type="match status" value="1"/>
</dbReference>
<feature type="compositionally biased region" description="Acidic residues" evidence="13">
    <location>
        <begin position="268"/>
        <end position="286"/>
    </location>
</feature>
<dbReference type="InterPro" id="IPR020479">
    <property type="entry name" value="HD_metazoa"/>
</dbReference>
<organism evidence="15 16">
    <name type="scientific">Collichthys lucidus</name>
    <name type="common">Big head croaker</name>
    <name type="synonym">Sciaena lucida</name>
    <dbReference type="NCBI Taxonomy" id="240159"/>
    <lineage>
        <taxon>Eukaryota</taxon>
        <taxon>Metazoa</taxon>
        <taxon>Chordata</taxon>
        <taxon>Craniata</taxon>
        <taxon>Vertebrata</taxon>
        <taxon>Euteleostomi</taxon>
        <taxon>Actinopterygii</taxon>
        <taxon>Neopterygii</taxon>
        <taxon>Teleostei</taxon>
        <taxon>Neoteleostei</taxon>
        <taxon>Acanthomorphata</taxon>
        <taxon>Eupercaria</taxon>
        <taxon>Sciaenidae</taxon>
        <taxon>Collichthys</taxon>
    </lineage>
</organism>
<keyword evidence="8" id="KW-0804">Transcription</keyword>
<keyword evidence="5" id="KW-0805">Transcription regulation</keyword>
<dbReference type="GO" id="GO:0000122">
    <property type="term" value="P:negative regulation of transcription by RNA polymerase II"/>
    <property type="evidence" value="ECO:0007669"/>
    <property type="project" value="TreeGrafter"/>
</dbReference>
<evidence type="ECO:0000313" key="15">
    <source>
        <dbReference type="EMBL" id="TKS92336.1"/>
    </source>
</evidence>
<evidence type="ECO:0000256" key="11">
    <source>
        <dbReference type="RuleBase" id="RU000682"/>
    </source>
</evidence>
<dbReference type="SMART" id="SM00389">
    <property type="entry name" value="HOX"/>
    <property type="match status" value="1"/>
</dbReference>
<dbReference type="CDD" id="cd00086">
    <property type="entry name" value="homeodomain"/>
    <property type="match status" value="1"/>
</dbReference>
<feature type="domain" description="Homeobox" evidence="14">
    <location>
        <begin position="192"/>
        <end position="252"/>
    </location>
</feature>
<feature type="DNA-binding region" description="Homeobox" evidence="10">
    <location>
        <begin position="194"/>
        <end position="253"/>
    </location>
</feature>
<dbReference type="PROSITE" id="PS00032">
    <property type="entry name" value="ANTENNAPEDIA"/>
    <property type="match status" value="1"/>
</dbReference>
<dbReference type="InterPro" id="IPR017995">
    <property type="entry name" value="Homeobox_antennapedia"/>
</dbReference>
<feature type="region of interest" description="Disordered" evidence="13">
    <location>
        <begin position="162"/>
        <end position="203"/>
    </location>
</feature>
<comment type="similarity">
    <text evidence="3 12">Belongs to the Antp homeobox family.</text>
</comment>
<dbReference type="STRING" id="240159.A0A4U5VUD6"/>
<evidence type="ECO:0000256" key="9">
    <source>
        <dbReference type="ARBA" id="ARBA00023242"/>
    </source>
</evidence>
<evidence type="ECO:0000256" key="5">
    <source>
        <dbReference type="ARBA" id="ARBA00023015"/>
    </source>
</evidence>
<dbReference type="FunFam" id="1.10.10.60:FF:000017">
    <property type="entry name" value="Homeobox protein antennapedia"/>
    <property type="match status" value="1"/>
</dbReference>
<evidence type="ECO:0000256" key="1">
    <source>
        <dbReference type="ARBA" id="ARBA00003263"/>
    </source>
</evidence>
<comment type="subcellular location">
    <subcellularLocation>
        <location evidence="2 10 11">Nucleus</location>
    </subcellularLocation>
</comment>
<dbReference type="InterPro" id="IPR001827">
    <property type="entry name" value="Homeobox_Antennapedia_CS"/>
</dbReference>
<dbReference type="InterPro" id="IPR001356">
    <property type="entry name" value="HD"/>
</dbReference>
<evidence type="ECO:0000256" key="4">
    <source>
        <dbReference type="ARBA" id="ARBA00022473"/>
    </source>
</evidence>
<keyword evidence="4" id="KW-0217">Developmental protein</keyword>
<evidence type="ECO:0000256" key="7">
    <source>
        <dbReference type="ARBA" id="ARBA00023155"/>
    </source>
</evidence>
<dbReference type="AlphaFoldDB" id="A0A4U5VUD6"/>
<dbReference type="PANTHER" id="PTHR45659">
    <property type="entry name" value="HOMEOBOX PROTEIN HOX"/>
    <property type="match status" value="1"/>
</dbReference>
<feature type="region of interest" description="Disordered" evidence="13">
    <location>
        <begin position="61"/>
        <end position="82"/>
    </location>
</feature>
<gene>
    <name evidence="15" type="ORF">D9C73_025462</name>
</gene>
<dbReference type="PRINTS" id="PR00024">
    <property type="entry name" value="HOMEOBOX"/>
</dbReference>
<evidence type="ECO:0000256" key="8">
    <source>
        <dbReference type="ARBA" id="ARBA00023163"/>
    </source>
</evidence>
<dbReference type="SUPFAM" id="SSF46689">
    <property type="entry name" value="Homeodomain-like"/>
    <property type="match status" value="1"/>
</dbReference>
<sequence>MSSLDFANALFSKYQQTAASCSALLFTDSPTSPCPSSSVAPAVSSSCALVSSGYQLHVSGGKGSEGLPPSLSSPSSSSSFPSTSSSSSFCLSLPGLNRSSGVTRPGAYPFNPAEMLAGGAYSASGAGPLCSSLQGCAMERFPGRPRLCTVSSRLPEPACRRQSIPEQHHHHQQQQQRQEGLPIYPWMRSSGADRRRGRQTYTRHQTLELEKEFHFNRYLTRRRRIEIAHALCLTERQIKIWFQNRRMKWKKENKGTESGSPTAALPTAEEEEEEDEEEEEEDDEDE</sequence>
<feature type="region of interest" description="Disordered" evidence="13">
    <location>
        <begin position="250"/>
        <end position="286"/>
    </location>
</feature>
<dbReference type="GO" id="GO:0009952">
    <property type="term" value="P:anterior/posterior pattern specification"/>
    <property type="evidence" value="ECO:0007669"/>
    <property type="project" value="TreeGrafter"/>
</dbReference>
<feature type="compositionally biased region" description="Low complexity" evidence="13">
    <location>
        <begin position="65"/>
        <end position="82"/>
    </location>
</feature>
<dbReference type="Gene3D" id="1.10.10.60">
    <property type="entry name" value="Homeodomain-like"/>
    <property type="match status" value="1"/>
</dbReference>
<keyword evidence="7 10" id="KW-0371">Homeobox</keyword>
<dbReference type="GO" id="GO:0005634">
    <property type="term" value="C:nucleus"/>
    <property type="evidence" value="ECO:0007669"/>
    <property type="project" value="UniProtKB-SubCell"/>
</dbReference>
<evidence type="ECO:0000259" key="14">
    <source>
        <dbReference type="PROSITE" id="PS50071"/>
    </source>
</evidence>
<proteinExistence type="inferred from homology"/>
<reference evidence="15 16" key="1">
    <citation type="submission" date="2019-01" db="EMBL/GenBank/DDBJ databases">
        <title>Genome Assembly of Collichthys lucidus.</title>
        <authorList>
            <person name="Cai M."/>
            <person name="Xiao S."/>
        </authorList>
    </citation>
    <scope>NUCLEOTIDE SEQUENCE [LARGE SCALE GENOMIC DNA]</scope>
    <source>
        <strain evidence="15">JT15FE1705JMU</strain>
        <tissue evidence="15">Muscle</tissue>
    </source>
</reference>
<dbReference type="OrthoDB" id="6159439at2759"/>
<evidence type="ECO:0000256" key="2">
    <source>
        <dbReference type="ARBA" id="ARBA00004123"/>
    </source>
</evidence>
<dbReference type="Proteomes" id="UP000298787">
    <property type="component" value="Chromosome 23"/>
</dbReference>